<keyword evidence="2" id="KW-1185">Reference proteome</keyword>
<proteinExistence type="predicted"/>
<dbReference type="AlphaFoldDB" id="A0A9N9BGS6"/>
<sequence length="189" mass="20938">MEILLPPFFDNQPNRTIKFDTSTFEVTMALDNLPYIPHNLRLISHDSYITLQNTSIQSMEIITSGISQMIGDVKELNNTFIVKSYDGYIGINVAVGKNNSQPYIDLESKSSSMSLNLNDTFAGEYEIFSYSGRVSARNADNNLDSTYSGNILNGTKKSTNSSIPSNGMIIAKSNSGNVYVDFLNPTYTK</sequence>
<organism evidence="1 2">
    <name type="scientific">Racocetra fulgida</name>
    <dbReference type="NCBI Taxonomy" id="60492"/>
    <lineage>
        <taxon>Eukaryota</taxon>
        <taxon>Fungi</taxon>
        <taxon>Fungi incertae sedis</taxon>
        <taxon>Mucoromycota</taxon>
        <taxon>Glomeromycotina</taxon>
        <taxon>Glomeromycetes</taxon>
        <taxon>Diversisporales</taxon>
        <taxon>Gigasporaceae</taxon>
        <taxon>Racocetra</taxon>
    </lineage>
</organism>
<dbReference type="Proteomes" id="UP000789396">
    <property type="component" value="Unassembled WGS sequence"/>
</dbReference>
<evidence type="ECO:0000313" key="2">
    <source>
        <dbReference type="Proteomes" id="UP000789396"/>
    </source>
</evidence>
<comment type="caution">
    <text evidence="1">The sequence shown here is derived from an EMBL/GenBank/DDBJ whole genome shotgun (WGS) entry which is preliminary data.</text>
</comment>
<protein>
    <submittedName>
        <fullName evidence="1">15695_t:CDS:1</fullName>
    </submittedName>
</protein>
<name>A0A9N9BGS6_9GLOM</name>
<dbReference type="EMBL" id="CAJVPZ010005923">
    <property type="protein sequence ID" value="CAG8567376.1"/>
    <property type="molecule type" value="Genomic_DNA"/>
</dbReference>
<dbReference type="OrthoDB" id="2419807at2759"/>
<accession>A0A9N9BGS6</accession>
<feature type="non-terminal residue" evidence="1">
    <location>
        <position position="1"/>
    </location>
</feature>
<reference evidence="1" key="1">
    <citation type="submission" date="2021-06" db="EMBL/GenBank/DDBJ databases">
        <authorList>
            <person name="Kallberg Y."/>
            <person name="Tangrot J."/>
            <person name="Rosling A."/>
        </authorList>
    </citation>
    <scope>NUCLEOTIDE SEQUENCE</scope>
    <source>
        <strain evidence="1">IN212</strain>
    </source>
</reference>
<gene>
    <name evidence="1" type="ORF">RFULGI_LOCUS5315</name>
</gene>
<evidence type="ECO:0000313" key="1">
    <source>
        <dbReference type="EMBL" id="CAG8567376.1"/>
    </source>
</evidence>